<protein>
    <submittedName>
        <fullName evidence="6">Response regulator</fullName>
    </submittedName>
</protein>
<dbReference type="PANTHER" id="PTHR43214">
    <property type="entry name" value="TWO-COMPONENT RESPONSE REGULATOR"/>
    <property type="match status" value="1"/>
</dbReference>
<comment type="caution">
    <text evidence="6">The sequence shown here is derived from an EMBL/GenBank/DDBJ whole genome shotgun (WGS) entry which is preliminary data.</text>
</comment>
<dbReference type="Gene3D" id="3.40.50.2300">
    <property type="match status" value="1"/>
</dbReference>
<keyword evidence="1 3" id="KW-0597">Phosphoprotein</keyword>
<evidence type="ECO:0000259" key="5">
    <source>
        <dbReference type="PROSITE" id="PS50110"/>
    </source>
</evidence>
<keyword evidence="2" id="KW-0238">DNA-binding</keyword>
<dbReference type="RefSeq" id="WP_273943338.1">
    <property type="nucleotide sequence ID" value="NZ_CP097263.1"/>
</dbReference>
<dbReference type="Proteomes" id="UP001589810">
    <property type="component" value="Unassembled WGS sequence"/>
</dbReference>
<evidence type="ECO:0000259" key="4">
    <source>
        <dbReference type="PROSITE" id="PS50043"/>
    </source>
</evidence>
<dbReference type="SUPFAM" id="SSF52172">
    <property type="entry name" value="CheY-like"/>
    <property type="match status" value="1"/>
</dbReference>
<dbReference type="EMBL" id="JBHLUD010000011">
    <property type="protein sequence ID" value="MFC0546106.1"/>
    <property type="molecule type" value="Genomic_DNA"/>
</dbReference>
<dbReference type="SMART" id="SM00421">
    <property type="entry name" value="HTH_LUXR"/>
    <property type="match status" value="1"/>
</dbReference>
<dbReference type="InterPro" id="IPR016032">
    <property type="entry name" value="Sig_transdc_resp-reg_C-effctor"/>
</dbReference>
<evidence type="ECO:0000256" key="3">
    <source>
        <dbReference type="PROSITE-ProRule" id="PRU00169"/>
    </source>
</evidence>
<dbReference type="SUPFAM" id="SSF46894">
    <property type="entry name" value="C-terminal effector domain of the bipartite response regulators"/>
    <property type="match status" value="1"/>
</dbReference>
<feature type="domain" description="HTH luxR-type" evidence="4">
    <location>
        <begin position="141"/>
        <end position="206"/>
    </location>
</feature>
<evidence type="ECO:0000313" key="7">
    <source>
        <dbReference type="Proteomes" id="UP001589810"/>
    </source>
</evidence>
<dbReference type="InterPro" id="IPR039420">
    <property type="entry name" value="WalR-like"/>
</dbReference>
<dbReference type="InterPro" id="IPR000792">
    <property type="entry name" value="Tscrpt_reg_LuxR_C"/>
</dbReference>
<dbReference type="SMART" id="SM00448">
    <property type="entry name" value="REC"/>
    <property type="match status" value="1"/>
</dbReference>
<dbReference type="PROSITE" id="PS50110">
    <property type="entry name" value="RESPONSE_REGULATORY"/>
    <property type="match status" value="1"/>
</dbReference>
<keyword evidence="7" id="KW-1185">Reference proteome</keyword>
<dbReference type="CDD" id="cd17535">
    <property type="entry name" value="REC_NarL-like"/>
    <property type="match status" value="1"/>
</dbReference>
<dbReference type="PRINTS" id="PR00038">
    <property type="entry name" value="HTHLUXR"/>
</dbReference>
<dbReference type="PROSITE" id="PS50043">
    <property type="entry name" value="HTH_LUXR_2"/>
    <property type="match status" value="1"/>
</dbReference>
<sequence length="212" mass="22422">MSVRVLLVDDQILMRSGLRKLLEIEDGIEIVADVGSGPDALAVVPACFPDVALVDARMPGMDGIELITELTRRHPEIASIVLTTFDEDEYLFGALKAGARGFLLKDASPEELVAAIHRAAAGGTVLSDQVAGRVVAQLRGEAPAQPVLSSREAEVARLVGAGASNREIAAELFITEGTVKNHVSSTLRKLGLRDRTQLALHVTSSPGAFPPL</sequence>
<dbReference type="InterPro" id="IPR011006">
    <property type="entry name" value="CheY-like_superfamily"/>
</dbReference>
<evidence type="ECO:0000256" key="2">
    <source>
        <dbReference type="ARBA" id="ARBA00023125"/>
    </source>
</evidence>
<organism evidence="6 7">
    <name type="scientific">Kutzneria chonburiensis</name>
    <dbReference type="NCBI Taxonomy" id="1483604"/>
    <lineage>
        <taxon>Bacteria</taxon>
        <taxon>Bacillati</taxon>
        <taxon>Actinomycetota</taxon>
        <taxon>Actinomycetes</taxon>
        <taxon>Pseudonocardiales</taxon>
        <taxon>Pseudonocardiaceae</taxon>
        <taxon>Kutzneria</taxon>
    </lineage>
</organism>
<dbReference type="Pfam" id="PF00072">
    <property type="entry name" value="Response_reg"/>
    <property type="match status" value="1"/>
</dbReference>
<name>A0ABV6N1Z0_9PSEU</name>
<dbReference type="PROSITE" id="PS00622">
    <property type="entry name" value="HTH_LUXR_1"/>
    <property type="match status" value="1"/>
</dbReference>
<dbReference type="InterPro" id="IPR001789">
    <property type="entry name" value="Sig_transdc_resp-reg_receiver"/>
</dbReference>
<proteinExistence type="predicted"/>
<dbReference type="CDD" id="cd06170">
    <property type="entry name" value="LuxR_C_like"/>
    <property type="match status" value="1"/>
</dbReference>
<feature type="modified residue" description="4-aspartylphosphate" evidence="3">
    <location>
        <position position="55"/>
    </location>
</feature>
<feature type="domain" description="Response regulatory" evidence="5">
    <location>
        <begin position="4"/>
        <end position="120"/>
    </location>
</feature>
<reference evidence="6 7" key="1">
    <citation type="submission" date="2024-09" db="EMBL/GenBank/DDBJ databases">
        <authorList>
            <person name="Sun Q."/>
            <person name="Mori K."/>
        </authorList>
    </citation>
    <scope>NUCLEOTIDE SEQUENCE [LARGE SCALE GENOMIC DNA]</scope>
    <source>
        <strain evidence="6 7">TBRC 1432</strain>
    </source>
</reference>
<gene>
    <name evidence="6" type="ORF">ACFFH7_31640</name>
</gene>
<dbReference type="InterPro" id="IPR058245">
    <property type="entry name" value="NreC/VraR/RcsB-like_REC"/>
</dbReference>
<dbReference type="Pfam" id="PF00196">
    <property type="entry name" value="GerE"/>
    <property type="match status" value="1"/>
</dbReference>
<accession>A0ABV6N1Z0</accession>
<evidence type="ECO:0000313" key="6">
    <source>
        <dbReference type="EMBL" id="MFC0546106.1"/>
    </source>
</evidence>
<evidence type="ECO:0000256" key="1">
    <source>
        <dbReference type="ARBA" id="ARBA00022553"/>
    </source>
</evidence>